<sequence>GIVRFSDMGCIGSTPKDSCGNRRRPGSIGEVSVYVPGLRIPKPVDFIQSLGDYLSKNLIERLSALRTRIVVIASQEGPTITRTKRKSVTQHGGSTLATLLQALEDYLPVLLGLVKDGSHLQYKVQFVWMNQEDDKEETTMSNAWYEVLSVLHLMAMLLLSRANLLLLPRSSSDGHQQKVSDVNPDEFDSQTASHGVTVHHDDPLAEVVPHAAFLKFPSS</sequence>
<feature type="region of interest" description="Disordered" evidence="1">
    <location>
        <begin position="173"/>
        <end position="192"/>
    </location>
</feature>
<accession>A0A2K3N8M9</accession>
<dbReference type="Gene3D" id="1.25.40.280">
    <property type="entry name" value="alix/aip1 like domains"/>
    <property type="match status" value="1"/>
</dbReference>
<dbReference type="STRING" id="57577.A0A2K3N8M9"/>
<evidence type="ECO:0000313" key="2">
    <source>
        <dbReference type="EMBL" id="PNX99405.1"/>
    </source>
</evidence>
<dbReference type="PANTHER" id="PTHR23032">
    <property type="entry name" value="BRO1 DOMAIN-CONTAINING PROTEIN BROX"/>
    <property type="match status" value="1"/>
</dbReference>
<dbReference type="AlphaFoldDB" id="A0A2K3N8M9"/>
<gene>
    <name evidence="2" type="ORF">L195_g022670</name>
</gene>
<protein>
    <recommendedName>
        <fullName evidence="4">Endosomal targeting BRO1-like domain protein</fullName>
    </recommendedName>
</protein>
<evidence type="ECO:0000313" key="3">
    <source>
        <dbReference type="Proteomes" id="UP000236291"/>
    </source>
</evidence>
<dbReference type="PANTHER" id="PTHR23032:SF18">
    <property type="entry name" value="ENDOSOMAL TARGETING BRO1-LIKE DOMAIN PROTEIN"/>
    <property type="match status" value="1"/>
</dbReference>
<evidence type="ECO:0000256" key="1">
    <source>
        <dbReference type="SAM" id="MobiDB-lite"/>
    </source>
</evidence>
<reference evidence="2 3" key="1">
    <citation type="journal article" date="2014" name="Am. J. Bot.">
        <title>Genome assembly and annotation for red clover (Trifolium pratense; Fabaceae).</title>
        <authorList>
            <person name="Istvanek J."/>
            <person name="Jaros M."/>
            <person name="Krenek A."/>
            <person name="Repkova J."/>
        </authorList>
    </citation>
    <scope>NUCLEOTIDE SEQUENCE [LARGE SCALE GENOMIC DNA]</scope>
    <source>
        <strain evidence="3">cv. Tatra</strain>
        <tissue evidence="2">Young leaves</tissue>
    </source>
</reference>
<dbReference type="EMBL" id="ASHM01017726">
    <property type="protein sequence ID" value="PNX99405.1"/>
    <property type="molecule type" value="Genomic_DNA"/>
</dbReference>
<organism evidence="2 3">
    <name type="scientific">Trifolium pratense</name>
    <name type="common">Red clover</name>
    <dbReference type="NCBI Taxonomy" id="57577"/>
    <lineage>
        <taxon>Eukaryota</taxon>
        <taxon>Viridiplantae</taxon>
        <taxon>Streptophyta</taxon>
        <taxon>Embryophyta</taxon>
        <taxon>Tracheophyta</taxon>
        <taxon>Spermatophyta</taxon>
        <taxon>Magnoliopsida</taxon>
        <taxon>eudicotyledons</taxon>
        <taxon>Gunneridae</taxon>
        <taxon>Pentapetalae</taxon>
        <taxon>rosids</taxon>
        <taxon>fabids</taxon>
        <taxon>Fabales</taxon>
        <taxon>Fabaceae</taxon>
        <taxon>Papilionoideae</taxon>
        <taxon>50 kb inversion clade</taxon>
        <taxon>NPAAA clade</taxon>
        <taxon>Hologalegina</taxon>
        <taxon>IRL clade</taxon>
        <taxon>Trifolieae</taxon>
        <taxon>Trifolium</taxon>
    </lineage>
</organism>
<evidence type="ECO:0008006" key="4">
    <source>
        <dbReference type="Google" id="ProtNLM"/>
    </source>
</evidence>
<reference evidence="2 3" key="2">
    <citation type="journal article" date="2017" name="Front. Plant Sci.">
        <title>Gene Classification and Mining of Molecular Markers Useful in Red Clover (Trifolium pratense) Breeding.</title>
        <authorList>
            <person name="Istvanek J."/>
            <person name="Dluhosova J."/>
            <person name="Dluhos P."/>
            <person name="Patkova L."/>
            <person name="Nedelnik J."/>
            <person name="Repkova J."/>
        </authorList>
    </citation>
    <scope>NUCLEOTIDE SEQUENCE [LARGE SCALE GENOMIC DNA]</scope>
    <source>
        <strain evidence="3">cv. Tatra</strain>
        <tissue evidence="2">Young leaves</tissue>
    </source>
</reference>
<proteinExistence type="predicted"/>
<comment type="caution">
    <text evidence="2">The sequence shown here is derived from an EMBL/GenBank/DDBJ whole genome shotgun (WGS) entry which is preliminary data.</text>
</comment>
<name>A0A2K3N8M9_TRIPR</name>
<dbReference type="InterPro" id="IPR038898">
    <property type="entry name" value="BROX"/>
</dbReference>
<dbReference type="InterPro" id="IPR038499">
    <property type="entry name" value="BRO1_sf"/>
</dbReference>
<feature type="non-terminal residue" evidence="2">
    <location>
        <position position="1"/>
    </location>
</feature>
<dbReference type="Proteomes" id="UP000236291">
    <property type="component" value="Unassembled WGS sequence"/>
</dbReference>
<dbReference type="ExpressionAtlas" id="A0A2K3N8M9">
    <property type="expression patterns" value="baseline"/>
</dbReference>